<dbReference type="InterPro" id="IPR005900">
    <property type="entry name" value="6-phosphogluconolactonase_DevB"/>
</dbReference>
<proteinExistence type="inferred from homology"/>
<accession>A0AAQ1G4Z3</accession>
<evidence type="ECO:0000259" key="8">
    <source>
        <dbReference type="Pfam" id="PF01182"/>
    </source>
</evidence>
<evidence type="ECO:0000256" key="6">
    <source>
        <dbReference type="ARBA" id="ARBA00020337"/>
    </source>
</evidence>
<dbReference type="PANTHER" id="PTHR11054:SF0">
    <property type="entry name" value="6-PHOSPHOGLUCONOLACTONASE"/>
    <property type="match status" value="1"/>
</dbReference>
<keyword evidence="7" id="KW-0378">Hydrolase</keyword>
<reference evidence="9 10" key="1">
    <citation type="submission" date="2016-10" db="EMBL/GenBank/DDBJ databases">
        <authorList>
            <person name="Varghese N."/>
            <person name="Submissions S."/>
        </authorList>
    </citation>
    <scope>NUCLEOTIDE SEQUENCE [LARGE SCALE GENOMIC DNA]</scope>
    <source>
        <strain evidence="9 10">CECT 8317</strain>
    </source>
</reference>
<dbReference type="NCBIfam" id="TIGR01198">
    <property type="entry name" value="pgl"/>
    <property type="match status" value="1"/>
</dbReference>
<organism evidence="9 10">
    <name type="scientific">Halopseudomonas aestusnigri</name>
    <dbReference type="NCBI Taxonomy" id="857252"/>
    <lineage>
        <taxon>Bacteria</taxon>
        <taxon>Pseudomonadati</taxon>
        <taxon>Pseudomonadota</taxon>
        <taxon>Gammaproteobacteria</taxon>
        <taxon>Pseudomonadales</taxon>
        <taxon>Pseudomonadaceae</taxon>
        <taxon>Halopseudomonas</taxon>
    </lineage>
</organism>
<dbReference type="Gene3D" id="3.40.50.1360">
    <property type="match status" value="1"/>
</dbReference>
<dbReference type="InterPro" id="IPR037171">
    <property type="entry name" value="NagB/RpiA_transferase-like"/>
</dbReference>
<comment type="catalytic activity">
    <reaction evidence="1 7">
        <text>6-phospho-D-glucono-1,5-lactone + H2O = 6-phospho-D-gluconate + H(+)</text>
        <dbReference type="Rhea" id="RHEA:12556"/>
        <dbReference type="ChEBI" id="CHEBI:15377"/>
        <dbReference type="ChEBI" id="CHEBI:15378"/>
        <dbReference type="ChEBI" id="CHEBI:57955"/>
        <dbReference type="ChEBI" id="CHEBI:58759"/>
        <dbReference type="EC" id="3.1.1.31"/>
    </reaction>
</comment>
<protein>
    <recommendedName>
        <fullName evidence="6 7">6-phosphogluconolactonase</fullName>
        <shortName evidence="7">6PGL</shortName>
        <ecNumber evidence="5 7">3.1.1.31</ecNumber>
    </recommendedName>
</protein>
<comment type="similarity">
    <text evidence="4 7">Belongs to the glucosamine/galactosamine-6-phosphate isomerase family. 6-phosphogluconolactonase subfamily.</text>
</comment>
<dbReference type="GO" id="GO:0017057">
    <property type="term" value="F:6-phosphogluconolactonase activity"/>
    <property type="evidence" value="ECO:0007669"/>
    <property type="project" value="UniProtKB-UniRule"/>
</dbReference>
<dbReference type="Proteomes" id="UP000243518">
    <property type="component" value="Unassembled WGS sequence"/>
</dbReference>
<dbReference type="GO" id="GO:0006098">
    <property type="term" value="P:pentose-phosphate shunt"/>
    <property type="evidence" value="ECO:0007669"/>
    <property type="project" value="InterPro"/>
</dbReference>
<dbReference type="EC" id="3.1.1.31" evidence="5 7"/>
<evidence type="ECO:0000313" key="10">
    <source>
        <dbReference type="Proteomes" id="UP000243518"/>
    </source>
</evidence>
<evidence type="ECO:0000313" key="9">
    <source>
        <dbReference type="EMBL" id="SEF62719.1"/>
    </source>
</evidence>
<dbReference type="EMBL" id="FNVE01000001">
    <property type="protein sequence ID" value="SEF62719.1"/>
    <property type="molecule type" value="Genomic_DNA"/>
</dbReference>
<dbReference type="CDD" id="cd01400">
    <property type="entry name" value="6PGL"/>
    <property type="match status" value="1"/>
</dbReference>
<dbReference type="InterPro" id="IPR039104">
    <property type="entry name" value="6PGL"/>
</dbReference>
<evidence type="ECO:0000256" key="3">
    <source>
        <dbReference type="ARBA" id="ARBA00004961"/>
    </source>
</evidence>
<comment type="caution">
    <text evidence="9">The sequence shown here is derived from an EMBL/GenBank/DDBJ whole genome shotgun (WGS) entry which is preliminary data.</text>
</comment>
<evidence type="ECO:0000256" key="4">
    <source>
        <dbReference type="ARBA" id="ARBA00010662"/>
    </source>
</evidence>
<evidence type="ECO:0000256" key="7">
    <source>
        <dbReference type="RuleBase" id="RU365095"/>
    </source>
</evidence>
<gene>
    <name evidence="7" type="primary">pgl</name>
    <name evidence="9" type="ORF">SAMN05216586_101535</name>
</gene>
<evidence type="ECO:0000256" key="5">
    <source>
        <dbReference type="ARBA" id="ARBA00013198"/>
    </source>
</evidence>
<feature type="domain" description="Glucosamine/galactosamine-6-phosphate isomerase" evidence="8">
    <location>
        <begin position="23"/>
        <end position="224"/>
    </location>
</feature>
<dbReference type="InterPro" id="IPR006148">
    <property type="entry name" value="Glc/Gal-6P_isomerase"/>
</dbReference>
<dbReference type="PANTHER" id="PTHR11054">
    <property type="entry name" value="6-PHOSPHOGLUCONOLACTONASE"/>
    <property type="match status" value="1"/>
</dbReference>
<dbReference type="AlphaFoldDB" id="A0AAQ1G4Z3"/>
<dbReference type="GO" id="GO:0005975">
    <property type="term" value="P:carbohydrate metabolic process"/>
    <property type="evidence" value="ECO:0007669"/>
    <property type="project" value="UniProtKB-UniRule"/>
</dbReference>
<evidence type="ECO:0000256" key="1">
    <source>
        <dbReference type="ARBA" id="ARBA00000832"/>
    </source>
</evidence>
<dbReference type="SUPFAM" id="SSF100950">
    <property type="entry name" value="NagB/RpiA/CoA transferase-like"/>
    <property type="match status" value="1"/>
</dbReference>
<comment type="function">
    <text evidence="2 7">Hydrolysis of 6-phosphogluconolactone to 6-phosphogluconate.</text>
</comment>
<dbReference type="RefSeq" id="WP_088273630.1">
    <property type="nucleotide sequence ID" value="NZ_FNVE01000001.1"/>
</dbReference>
<keyword evidence="10" id="KW-1185">Reference proteome</keyword>
<name>A0AAQ1G4Z3_9GAMM</name>
<dbReference type="Pfam" id="PF01182">
    <property type="entry name" value="Glucosamine_iso"/>
    <property type="match status" value="1"/>
</dbReference>
<evidence type="ECO:0000256" key="2">
    <source>
        <dbReference type="ARBA" id="ARBA00002681"/>
    </source>
</evidence>
<comment type="pathway">
    <text evidence="3 7">Carbohydrate degradation; pentose phosphate pathway; D-ribulose 5-phosphate from D-glucose 6-phosphate (oxidative stage): step 2/3.</text>
</comment>
<sequence length="245" mass="26547">MNAIESRLEQRGVTLKRFDTPLQQAEQLAAAVVERLNMAIAERGQASLALSGGRSPVRFLDALARQAIDWSRVRLTLVDERWVPESDAQSNAALLRSRLAAVFPRLQWLPLYRGVTPAADAAQVDAQLADWLPLDLVVLGMGVDGHTASLFPHAEGVAEWLNGNCDAGCVASRAADGTPRLTLTGRALHSARFRLLAISGDAKLRTLCTAVEADQPARWPISAFVQAPMDIYYCPEDGQPDDAPV</sequence>